<protein>
    <recommendedName>
        <fullName evidence="4">ABC transporter permease</fullName>
    </recommendedName>
</protein>
<feature type="transmembrane region" description="Helical" evidence="1">
    <location>
        <begin position="204"/>
        <end position="223"/>
    </location>
</feature>
<reference evidence="2 3" key="1">
    <citation type="submission" date="2018-06" db="EMBL/GenBank/DDBJ databases">
        <authorList>
            <consortium name="Pathogen Informatics"/>
            <person name="Doyle S."/>
        </authorList>
    </citation>
    <scope>NUCLEOTIDE SEQUENCE [LARGE SCALE GENOMIC DNA]</scope>
    <source>
        <strain evidence="2 3">NCTC11535</strain>
    </source>
</reference>
<keyword evidence="1" id="KW-0812">Transmembrane</keyword>
<evidence type="ECO:0000256" key="1">
    <source>
        <dbReference type="SAM" id="Phobius"/>
    </source>
</evidence>
<dbReference type="RefSeq" id="WP_111835617.1">
    <property type="nucleotide sequence ID" value="NZ_UAPQ01000001.1"/>
</dbReference>
<sequence>MSGLSRAAATSQHPPHFGAAVSLEEVRQWTRRTQLRRRRLSRTVSEDLTDIYTALLAALVAAAIVIPRLSSATAGTQDSAPAAWKLGFSPDPLWLTAAAFLVIAAGSCGALRRLGPLFLRLEQTVWWLPLPGARRNLLAATALRLGLLLCALAVAASVVTAMALSGGWAMAVSLSLLSTGTVFLVVLQLVTAQAQGRAHGQGTVRIRLGLVATATICLLCAVAGPHAWWSAYCLGGVGLLALLAASIAWRYVMERAEQVDDGSLLAASRQAFSLRVAGLALDSREIGRVLAPRLKAPSRPAGMGLSRLAVPLPTALRCTLGVAQADWLLLRRQPWRLAATGGSAVLATALPWVALRPLWWLLAWLLLCWLTVLVLADPARRACFDPGVDELWPTSPVWVRLGHMLIPAAFLMPWHLLVGLSFWSAVPAPKAKALDLLVLLLAAGIGWGAVAVRSGMRAPADWSIIIPTPFGVVSQGTIDSLLAGPDAAIVIALPTLMLLLGVQVPWMPIIQVVASLGILLLVLRQARS</sequence>
<dbReference type="EMBL" id="UAPQ01000001">
    <property type="protein sequence ID" value="SPT52639.1"/>
    <property type="molecule type" value="Genomic_DNA"/>
</dbReference>
<comment type="caution">
    <text evidence="2">The sequence shown here is derived from an EMBL/GenBank/DDBJ whole genome shotgun (WGS) entry which is preliminary data.</text>
</comment>
<feature type="transmembrane region" description="Helical" evidence="1">
    <location>
        <begin position="142"/>
        <end position="164"/>
    </location>
</feature>
<organism evidence="2 3">
    <name type="scientific">Actinomyces bovis</name>
    <dbReference type="NCBI Taxonomy" id="1658"/>
    <lineage>
        <taxon>Bacteria</taxon>
        <taxon>Bacillati</taxon>
        <taxon>Actinomycetota</taxon>
        <taxon>Actinomycetes</taxon>
        <taxon>Actinomycetales</taxon>
        <taxon>Actinomycetaceae</taxon>
        <taxon>Actinomyces</taxon>
    </lineage>
</organism>
<feature type="transmembrane region" description="Helical" evidence="1">
    <location>
        <begin position="397"/>
        <end position="416"/>
    </location>
</feature>
<feature type="transmembrane region" description="Helical" evidence="1">
    <location>
        <begin position="506"/>
        <end position="523"/>
    </location>
</feature>
<evidence type="ECO:0000313" key="2">
    <source>
        <dbReference type="EMBL" id="SPT52639.1"/>
    </source>
</evidence>
<feature type="transmembrane region" description="Helical" evidence="1">
    <location>
        <begin position="170"/>
        <end position="192"/>
    </location>
</feature>
<gene>
    <name evidence="2" type="ORF">NCTC11535_00290</name>
</gene>
<evidence type="ECO:0008006" key="4">
    <source>
        <dbReference type="Google" id="ProtNLM"/>
    </source>
</evidence>
<feature type="transmembrane region" description="Helical" evidence="1">
    <location>
        <begin position="436"/>
        <end position="456"/>
    </location>
</feature>
<proteinExistence type="predicted"/>
<keyword evidence="1" id="KW-1133">Transmembrane helix</keyword>
<keyword evidence="3" id="KW-1185">Reference proteome</keyword>
<feature type="transmembrane region" description="Helical" evidence="1">
    <location>
        <begin position="358"/>
        <end position="376"/>
    </location>
</feature>
<name>A0ABY1VKK2_9ACTO</name>
<dbReference type="InterPro" id="IPR046264">
    <property type="entry name" value="DUF6297"/>
</dbReference>
<dbReference type="Proteomes" id="UP000250006">
    <property type="component" value="Unassembled WGS sequence"/>
</dbReference>
<keyword evidence="1" id="KW-0472">Membrane</keyword>
<accession>A0ABY1VKK2</accession>
<feature type="transmembrane region" description="Helical" evidence="1">
    <location>
        <begin position="229"/>
        <end position="249"/>
    </location>
</feature>
<evidence type="ECO:0000313" key="3">
    <source>
        <dbReference type="Proteomes" id="UP000250006"/>
    </source>
</evidence>
<dbReference type="Pfam" id="PF19814">
    <property type="entry name" value="DUF6297"/>
    <property type="match status" value="1"/>
</dbReference>
<feature type="transmembrane region" description="Helical" evidence="1">
    <location>
        <begin position="48"/>
        <end position="66"/>
    </location>
</feature>
<feature type="transmembrane region" description="Helical" evidence="1">
    <location>
        <begin position="93"/>
        <end position="111"/>
    </location>
</feature>